<evidence type="ECO:0000256" key="1">
    <source>
        <dbReference type="ARBA" id="ARBA00004141"/>
    </source>
</evidence>
<evidence type="ECO:0000256" key="3">
    <source>
        <dbReference type="ARBA" id="ARBA00022692"/>
    </source>
</evidence>
<dbReference type="InterPro" id="IPR007603">
    <property type="entry name" value="Choline_transptr-like"/>
</dbReference>
<dbReference type="Pfam" id="PF04515">
    <property type="entry name" value="Choline_transpo"/>
    <property type="match status" value="1"/>
</dbReference>
<dbReference type="AlphaFoldDB" id="A0AAV2ZHB5"/>
<accession>A0AAV2ZHB5</accession>
<comment type="similarity">
    <text evidence="2 7">Belongs to the CTL (choline transporter-like) family.</text>
</comment>
<organism evidence="9 10">
    <name type="scientific">Lagenidium giganteum</name>
    <dbReference type="NCBI Taxonomy" id="4803"/>
    <lineage>
        <taxon>Eukaryota</taxon>
        <taxon>Sar</taxon>
        <taxon>Stramenopiles</taxon>
        <taxon>Oomycota</taxon>
        <taxon>Peronosporomycetes</taxon>
        <taxon>Pythiales</taxon>
        <taxon>Pythiaceae</taxon>
    </lineage>
</organism>
<sequence>MACGCCRRKEKVVDEGPKNGMVPRSGRKCRDCLCCVFFIVYWIGMAVVAIVGIKSGKPMSLVYGHDYNGNLCGDGAFADKKFLAFPRLDDDMMDAATHVVSLTKMKFFGVCVSACPQMGQRTCTYDNSTCWMAAMETKNVFFRCVPIETQNSTVLDEKCIDPPTAQPNCTLDRFLTRKCSEVCKTKSVLSNVWEVQATSPNPLMDQLQGYLQVLMRFLNDMNAASGIILAVGGVGAMVFGIIWLIILQLFAGVVVALTCLLVMLALMLASLFCSVRADIIPASTLKGLSFLNAIDLTKYVPTADDSNKEQFKYAAIALWVVTGVVFLLLVAMQKRIRIAIAIIRESSRAIRKMPSLLLWPLLPTILFIVLVVYAVYVAACIMSSDDLKAAAKASVETAISTAMDTAKIASNITSSNVTVSAVDANATAESFNVAVSQVSNKTLQQILLVFHIFGFLWTNQLIQAISICTIAGAVAQYYWTAPDEHGKRKMESHVPVLRSLGFTLRFHLGSLCFGSFIIAFVQLLRLIMEYIDHNTKQLQQSNKMVKVALMGIKCCLWCFEKCLKFLSKNAYIIIAMKGSSFCSAAVEAFKIILSNLARVAVVNSISFFLLLLVKVTISLGAGMVVFVVLSHSDQLQLGELSPKPVTSALAPVLATCILAWLVASAFTNVYDGAIDTILVCFCEDTQMNGENASPFMSNELKHIMGGADSPNKHKVVQVSKRTSKAGNEEGGDKAPEGGGSAKVHAES</sequence>
<feature type="transmembrane region" description="Helical" evidence="7">
    <location>
        <begin position="605"/>
        <end position="629"/>
    </location>
</feature>
<dbReference type="GO" id="GO:0005886">
    <property type="term" value="C:plasma membrane"/>
    <property type="evidence" value="ECO:0007669"/>
    <property type="project" value="UniProtKB-SubCell"/>
</dbReference>
<feature type="compositionally biased region" description="Basic and acidic residues" evidence="8">
    <location>
        <begin position="726"/>
        <end position="735"/>
    </location>
</feature>
<reference evidence="9" key="1">
    <citation type="submission" date="2022-11" db="EMBL/GenBank/DDBJ databases">
        <authorList>
            <person name="Morgan W.R."/>
            <person name="Tartar A."/>
        </authorList>
    </citation>
    <scope>NUCLEOTIDE SEQUENCE</scope>
    <source>
        <strain evidence="9">ARSEF 373</strain>
    </source>
</reference>
<feature type="transmembrane region" description="Helical" evidence="7">
    <location>
        <begin position="353"/>
        <end position="376"/>
    </location>
</feature>
<keyword evidence="4 7" id="KW-1133">Transmembrane helix</keyword>
<reference evidence="9" key="2">
    <citation type="journal article" date="2023" name="Microbiol Resour">
        <title>Decontamination and Annotation of the Draft Genome Sequence of the Oomycete Lagenidium giganteum ARSEF 373.</title>
        <authorList>
            <person name="Morgan W.R."/>
            <person name="Tartar A."/>
        </authorList>
    </citation>
    <scope>NUCLEOTIDE SEQUENCE</scope>
    <source>
        <strain evidence="9">ARSEF 373</strain>
    </source>
</reference>
<evidence type="ECO:0000256" key="2">
    <source>
        <dbReference type="ARBA" id="ARBA00007168"/>
    </source>
</evidence>
<evidence type="ECO:0000256" key="6">
    <source>
        <dbReference type="ARBA" id="ARBA00023180"/>
    </source>
</evidence>
<feature type="transmembrane region" description="Helical" evidence="7">
    <location>
        <begin position="253"/>
        <end position="277"/>
    </location>
</feature>
<dbReference type="PANTHER" id="PTHR12385:SF14">
    <property type="entry name" value="CHOLINE TRANSPORTER-LIKE 2"/>
    <property type="match status" value="1"/>
</dbReference>
<dbReference type="Proteomes" id="UP001146120">
    <property type="component" value="Unassembled WGS sequence"/>
</dbReference>
<feature type="transmembrane region" description="Helical" evidence="7">
    <location>
        <begin position="649"/>
        <end position="670"/>
    </location>
</feature>
<keyword evidence="3 7" id="KW-0812">Transmembrane</keyword>
<gene>
    <name evidence="9" type="ORF">N0F65_006814</name>
</gene>
<keyword evidence="6" id="KW-0325">Glycoprotein</keyword>
<evidence type="ECO:0000313" key="10">
    <source>
        <dbReference type="Proteomes" id="UP001146120"/>
    </source>
</evidence>
<name>A0AAV2ZHB5_9STRA</name>
<comment type="subcellular location">
    <subcellularLocation>
        <location evidence="7">Cell membrane</location>
        <topology evidence="7">Multi-pass membrane protein</topology>
    </subcellularLocation>
    <subcellularLocation>
        <location evidence="1">Membrane</location>
        <topology evidence="1">Multi-pass membrane protein</topology>
    </subcellularLocation>
</comment>
<evidence type="ECO:0000256" key="8">
    <source>
        <dbReference type="SAM" id="MobiDB-lite"/>
    </source>
</evidence>
<proteinExistence type="inferred from homology"/>
<keyword evidence="5 7" id="KW-0472">Membrane</keyword>
<feature type="transmembrane region" description="Helical" evidence="7">
    <location>
        <begin position="313"/>
        <end position="332"/>
    </location>
</feature>
<evidence type="ECO:0000256" key="4">
    <source>
        <dbReference type="ARBA" id="ARBA00022989"/>
    </source>
</evidence>
<protein>
    <recommendedName>
        <fullName evidence="7">Choline transporter-like protein</fullName>
    </recommendedName>
</protein>
<dbReference type="EMBL" id="DAKRPA010000017">
    <property type="protein sequence ID" value="DBA03635.1"/>
    <property type="molecule type" value="Genomic_DNA"/>
</dbReference>
<dbReference type="GO" id="GO:0022857">
    <property type="term" value="F:transmembrane transporter activity"/>
    <property type="evidence" value="ECO:0007669"/>
    <property type="project" value="UniProtKB-UniRule"/>
</dbReference>
<feature type="transmembrane region" description="Helical" evidence="7">
    <location>
        <begin position="32"/>
        <end position="53"/>
    </location>
</feature>
<feature type="transmembrane region" description="Helical" evidence="7">
    <location>
        <begin position="223"/>
        <end position="246"/>
    </location>
</feature>
<evidence type="ECO:0000256" key="7">
    <source>
        <dbReference type="RuleBase" id="RU368066"/>
    </source>
</evidence>
<feature type="transmembrane region" description="Helical" evidence="7">
    <location>
        <begin position="502"/>
        <end position="524"/>
    </location>
</feature>
<feature type="region of interest" description="Disordered" evidence="8">
    <location>
        <begin position="707"/>
        <end position="747"/>
    </location>
</feature>
<evidence type="ECO:0000256" key="5">
    <source>
        <dbReference type="ARBA" id="ARBA00023136"/>
    </source>
</evidence>
<evidence type="ECO:0000313" key="9">
    <source>
        <dbReference type="EMBL" id="DBA03635.1"/>
    </source>
</evidence>
<keyword evidence="10" id="KW-1185">Reference proteome</keyword>
<comment type="caution">
    <text evidence="9">The sequence shown here is derived from an EMBL/GenBank/DDBJ whole genome shotgun (WGS) entry which is preliminary data.</text>
</comment>
<comment type="function">
    <text evidence="7">Choline transporter.</text>
</comment>
<feature type="transmembrane region" description="Helical" evidence="7">
    <location>
        <begin position="570"/>
        <end position="593"/>
    </location>
</feature>
<feature type="transmembrane region" description="Helical" evidence="7">
    <location>
        <begin position="461"/>
        <end position="481"/>
    </location>
</feature>
<dbReference type="PANTHER" id="PTHR12385">
    <property type="entry name" value="CHOLINE TRANSPORTER-LIKE (SLC FAMILY 44)"/>
    <property type="match status" value="1"/>
</dbReference>